<feature type="repeat" description="Lumazine-binding" evidence="2">
    <location>
        <begin position="1"/>
        <end position="103"/>
    </location>
</feature>
<dbReference type="Proteomes" id="UP000232875">
    <property type="component" value="Unassembled WGS sequence"/>
</dbReference>
<dbReference type="OrthoDB" id="10258924at2759"/>
<evidence type="ECO:0000259" key="3">
    <source>
        <dbReference type="PROSITE" id="PS51177"/>
    </source>
</evidence>
<feature type="repeat" description="Lumazine-binding" evidence="2">
    <location>
        <begin position="104"/>
        <end position="232"/>
    </location>
</feature>
<dbReference type="Gene3D" id="2.40.30.20">
    <property type="match status" value="2"/>
</dbReference>
<dbReference type="PANTHER" id="PTHR21098:SF0">
    <property type="entry name" value="RIBOFLAVIN SYNTHASE"/>
    <property type="match status" value="1"/>
</dbReference>
<proteinExistence type="predicted"/>
<dbReference type="InterPro" id="IPR001783">
    <property type="entry name" value="Lumazine-bd"/>
</dbReference>
<feature type="domain" description="Lumazine-binding" evidence="3">
    <location>
        <begin position="104"/>
        <end position="232"/>
    </location>
</feature>
<evidence type="ECO:0000313" key="5">
    <source>
        <dbReference type="Proteomes" id="UP000232875"/>
    </source>
</evidence>
<dbReference type="GO" id="GO:0009231">
    <property type="term" value="P:riboflavin biosynthetic process"/>
    <property type="evidence" value="ECO:0007669"/>
    <property type="project" value="TreeGrafter"/>
</dbReference>
<dbReference type="CDD" id="cd00402">
    <property type="entry name" value="Riboflavin_synthase_like"/>
    <property type="match status" value="1"/>
</dbReference>
<dbReference type="InterPro" id="IPR017938">
    <property type="entry name" value="Riboflavin_synthase-like_b-brl"/>
</dbReference>
<sequence>MFTGLVELIGRVTEVVQHDASSGSFAIKIGDTAPILGDCHIGDSIAVNGVCLTVTRFSLEQGGWFNVDVAPETLFRTNLGHVKPGDGVNCERAMAPHTRFGGHIVQGHIDTVATLESIVPNESARTLTLRLVYEKPEEGKPTLPLPSTLSPYVIPKGFITLDGASLTLIDVSPPNGGTLDGQTSDIPTKETIEFTVMLIPHTQEHITLPSKPNGARVNVEFDMVGKPRRRVDDAHSRG</sequence>
<evidence type="ECO:0000256" key="1">
    <source>
        <dbReference type="ARBA" id="ARBA00022737"/>
    </source>
</evidence>
<protein>
    <submittedName>
        <fullName evidence="4">Rib5p</fullName>
    </submittedName>
</protein>
<dbReference type="PANTHER" id="PTHR21098">
    <property type="entry name" value="RIBOFLAVIN SYNTHASE ALPHA CHAIN"/>
    <property type="match status" value="1"/>
</dbReference>
<keyword evidence="1" id="KW-0677">Repeat</keyword>
<dbReference type="InterPro" id="IPR023366">
    <property type="entry name" value="ATP_synth_asu-like_sf"/>
</dbReference>
<dbReference type="NCBIfam" id="NF006767">
    <property type="entry name" value="PRK09289.1"/>
    <property type="match status" value="1"/>
</dbReference>
<dbReference type="EMBL" id="KZ454987">
    <property type="protein sequence ID" value="PKI85769.1"/>
    <property type="molecule type" value="Genomic_DNA"/>
</dbReference>
<dbReference type="SUPFAM" id="SSF63380">
    <property type="entry name" value="Riboflavin synthase domain-like"/>
    <property type="match status" value="2"/>
</dbReference>
<dbReference type="STRING" id="2020962.A0A2N1JGW2"/>
<reference evidence="4 5" key="1">
    <citation type="submission" date="2017-10" db="EMBL/GenBank/DDBJ databases">
        <title>A novel species of cold-tolerant Malassezia isolated from bats.</title>
        <authorList>
            <person name="Lorch J.M."/>
            <person name="Palmer J.M."/>
            <person name="Vanderwolf K.J."/>
            <person name="Schmidt K.Z."/>
            <person name="Verant M.L."/>
            <person name="Weller T.J."/>
            <person name="Blehert D.S."/>
        </authorList>
    </citation>
    <scope>NUCLEOTIDE SEQUENCE [LARGE SCALE GENOMIC DNA]</scope>
    <source>
        <strain evidence="4 5">NWHC:44797-103</strain>
    </source>
</reference>
<organism evidence="4 5">
    <name type="scientific">Malassezia vespertilionis</name>
    <dbReference type="NCBI Taxonomy" id="2020962"/>
    <lineage>
        <taxon>Eukaryota</taxon>
        <taxon>Fungi</taxon>
        <taxon>Dikarya</taxon>
        <taxon>Basidiomycota</taxon>
        <taxon>Ustilaginomycotina</taxon>
        <taxon>Malasseziomycetes</taxon>
        <taxon>Malasseziales</taxon>
        <taxon>Malasseziaceae</taxon>
        <taxon>Malassezia</taxon>
    </lineage>
</organism>
<dbReference type="PIRSF" id="PIRSF000498">
    <property type="entry name" value="Riboflavin_syn_A"/>
    <property type="match status" value="1"/>
</dbReference>
<evidence type="ECO:0000256" key="2">
    <source>
        <dbReference type="PROSITE-ProRule" id="PRU00524"/>
    </source>
</evidence>
<gene>
    <name evidence="4" type="primary">RIB5</name>
    <name evidence="4" type="ORF">MVES_000726</name>
</gene>
<feature type="domain" description="Lumazine-binding" evidence="3">
    <location>
        <begin position="1"/>
        <end position="103"/>
    </location>
</feature>
<dbReference type="AlphaFoldDB" id="A0A2N1JGW2"/>
<evidence type="ECO:0000313" key="4">
    <source>
        <dbReference type="EMBL" id="PKI85769.1"/>
    </source>
</evidence>
<dbReference type="PROSITE" id="PS51177">
    <property type="entry name" value="LUMAZINE_BIND"/>
    <property type="match status" value="2"/>
</dbReference>
<dbReference type="Pfam" id="PF00677">
    <property type="entry name" value="Lum_binding"/>
    <property type="match status" value="2"/>
</dbReference>
<dbReference type="InterPro" id="IPR026017">
    <property type="entry name" value="Lumazine-bd_dom"/>
</dbReference>
<keyword evidence="5" id="KW-1185">Reference proteome</keyword>
<accession>A0A2N1JGW2</accession>
<dbReference type="GO" id="GO:0004746">
    <property type="term" value="F:riboflavin synthase activity"/>
    <property type="evidence" value="ECO:0007669"/>
    <property type="project" value="TreeGrafter"/>
</dbReference>
<dbReference type="NCBIfam" id="TIGR00187">
    <property type="entry name" value="ribE"/>
    <property type="match status" value="1"/>
</dbReference>
<name>A0A2N1JGW2_9BASI</name>